<evidence type="ECO:0000256" key="1">
    <source>
        <dbReference type="ARBA" id="ARBA00006401"/>
    </source>
</evidence>
<dbReference type="SUPFAM" id="SSF52343">
    <property type="entry name" value="Ferredoxin reductase-like, C-terminal NADP-linked domain"/>
    <property type="match status" value="1"/>
</dbReference>
<dbReference type="InterPro" id="IPR001433">
    <property type="entry name" value="OxRdtase_FAD/NAD-bd"/>
</dbReference>
<feature type="domain" description="FAD-binding FR-type" evidence="12">
    <location>
        <begin position="193"/>
        <end position="303"/>
    </location>
</feature>
<dbReference type="GO" id="GO:0008941">
    <property type="term" value="F:nitric oxide dioxygenase NAD(P)H activity"/>
    <property type="evidence" value="ECO:0007669"/>
    <property type="project" value="UniProtKB-EC"/>
</dbReference>
<dbReference type="GO" id="GO:0071500">
    <property type="term" value="P:cellular response to nitrosative stress"/>
    <property type="evidence" value="ECO:0007669"/>
    <property type="project" value="TreeGrafter"/>
</dbReference>
<keyword evidence="10" id="KW-0813">Transport</keyword>
<dbReference type="InterPro" id="IPR039261">
    <property type="entry name" value="FNR_nucleotide-bd"/>
</dbReference>
<reference evidence="13" key="1">
    <citation type="submission" date="2019-03" db="EMBL/GenBank/DDBJ databases">
        <title>Long read genome sequence of the mycoparasitic Pythium oligandrum ATCC 38472 isolated from sugarbeet rhizosphere.</title>
        <authorList>
            <person name="Gaulin E."/>
        </authorList>
    </citation>
    <scope>NUCLEOTIDE SEQUENCE</scope>
    <source>
        <strain evidence="13">ATCC 38472_TT</strain>
    </source>
</reference>
<evidence type="ECO:0000256" key="3">
    <source>
        <dbReference type="ARBA" id="ARBA00022575"/>
    </source>
</evidence>
<dbReference type="GO" id="GO:0019825">
    <property type="term" value="F:oxygen binding"/>
    <property type="evidence" value="ECO:0007669"/>
    <property type="project" value="InterPro"/>
</dbReference>
<dbReference type="GO" id="GO:0020037">
    <property type="term" value="F:heme binding"/>
    <property type="evidence" value="ECO:0007669"/>
    <property type="project" value="InterPro"/>
</dbReference>
<dbReference type="GO" id="GO:0005344">
    <property type="term" value="F:oxygen carrier activity"/>
    <property type="evidence" value="ECO:0007669"/>
    <property type="project" value="UniProtKB-KW"/>
</dbReference>
<keyword evidence="6" id="KW-0408">Iron</keyword>
<sequence length="439" mass="48757">MATAVFNTSIDKPQAPVAVVARKGTPVMCMWPRAMAPSTIQILKATAPVVKEHGTAITSTMYKTMFSRYPEVKNLFNMSHHRVKTEEGETTSQQTRTLANAVIGFAANADRLGNLTEAVARIVHKHVSLDIREEHYPIVGECILFAIKQVLQDAATSEIMAAWEEGYFFLADLLIDAENAKRAEIEKQAGGWTGFRELRVDRKVRESSEVTSFYLTSTDPSVPLVTFEPGQFLCLKFDSLRENTLLRNYSVSSAPNTSFYRISVKKEARENVPSGIVSCHLHDVIEESSTLMVAPPCGHFYLQPTTKPLVFLSGGVGITPLLSMLESLVETRAKSDGPSSRVVFVQYVRTRDALAFGEHLEKLAGEHEWLDSHTVVGSEGGAFALPQLEEWLPSRDCEFYFCGPSGFMASVNKALAHEWAVPATQRHYEYFGPTQDLEQ</sequence>
<dbReference type="PRINTS" id="PR00410">
    <property type="entry name" value="PHEHYDRXLASE"/>
</dbReference>
<keyword evidence="5" id="KW-0479">Metal-binding</keyword>
<dbReference type="InterPro" id="IPR009050">
    <property type="entry name" value="Globin-like_sf"/>
</dbReference>
<comment type="similarity">
    <text evidence="1">In the C-terminal section; belongs to the flavoprotein pyridine nucleotide cytochrome reductase family.</text>
</comment>
<dbReference type="InterPro" id="IPR017927">
    <property type="entry name" value="FAD-bd_FR_type"/>
</dbReference>
<keyword evidence="14" id="KW-1185">Reference proteome</keyword>
<name>A0A8K1C2S0_PYTOL</name>
<dbReference type="PANTHER" id="PTHR43396">
    <property type="entry name" value="FLAVOHEMOPROTEIN"/>
    <property type="match status" value="1"/>
</dbReference>
<dbReference type="Pfam" id="PF00175">
    <property type="entry name" value="NAD_binding_1"/>
    <property type="match status" value="1"/>
</dbReference>
<comment type="caution">
    <text evidence="13">The sequence shown here is derived from an EMBL/GenBank/DDBJ whole genome shotgun (WGS) entry which is preliminary data.</text>
</comment>
<dbReference type="Gene3D" id="2.40.30.10">
    <property type="entry name" value="Translation factors"/>
    <property type="match status" value="1"/>
</dbReference>
<evidence type="ECO:0000256" key="10">
    <source>
        <dbReference type="RuleBase" id="RU000356"/>
    </source>
</evidence>
<gene>
    <name evidence="13" type="ORF">Poli38472_013245</name>
</gene>
<comment type="catalytic activity">
    <reaction evidence="9">
        <text>2 nitric oxide + NADPH + 2 O2 = 2 nitrate + NADP(+) + H(+)</text>
        <dbReference type="Rhea" id="RHEA:19465"/>
        <dbReference type="ChEBI" id="CHEBI:15378"/>
        <dbReference type="ChEBI" id="CHEBI:15379"/>
        <dbReference type="ChEBI" id="CHEBI:16480"/>
        <dbReference type="ChEBI" id="CHEBI:17632"/>
        <dbReference type="ChEBI" id="CHEBI:57783"/>
        <dbReference type="ChEBI" id="CHEBI:58349"/>
        <dbReference type="EC" id="1.14.12.17"/>
    </reaction>
</comment>
<dbReference type="PROSITE" id="PS01033">
    <property type="entry name" value="GLOBIN"/>
    <property type="match status" value="1"/>
</dbReference>
<dbReference type="Gene3D" id="3.40.50.80">
    <property type="entry name" value="Nucleotide-binding domain of ferredoxin-NADP reductase (FNR) module"/>
    <property type="match status" value="1"/>
</dbReference>
<dbReference type="FunFam" id="1.10.490.10:FF:000003">
    <property type="entry name" value="Flavohemoprotein"/>
    <property type="match status" value="1"/>
</dbReference>
<keyword evidence="4 10" id="KW-0349">Heme</keyword>
<comment type="catalytic activity">
    <reaction evidence="8">
        <text>2 nitric oxide + NADH + 2 O2 = 2 nitrate + NAD(+) + H(+)</text>
        <dbReference type="Rhea" id="RHEA:19469"/>
        <dbReference type="ChEBI" id="CHEBI:15378"/>
        <dbReference type="ChEBI" id="CHEBI:15379"/>
        <dbReference type="ChEBI" id="CHEBI:16480"/>
        <dbReference type="ChEBI" id="CHEBI:17632"/>
        <dbReference type="ChEBI" id="CHEBI:57540"/>
        <dbReference type="ChEBI" id="CHEBI:57945"/>
        <dbReference type="EC" id="1.14.12.17"/>
    </reaction>
</comment>
<dbReference type="SUPFAM" id="SSF46458">
    <property type="entry name" value="Globin-like"/>
    <property type="match status" value="1"/>
</dbReference>
<dbReference type="Proteomes" id="UP000794436">
    <property type="component" value="Unassembled WGS sequence"/>
</dbReference>
<evidence type="ECO:0000256" key="5">
    <source>
        <dbReference type="ARBA" id="ARBA00022723"/>
    </source>
</evidence>
<evidence type="ECO:0000259" key="11">
    <source>
        <dbReference type="PROSITE" id="PS01033"/>
    </source>
</evidence>
<dbReference type="GO" id="GO:0046210">
    <property type="term" value="P:nitric oxide catabolic process"/>
    <property type="evidence" value="ECO:0007669"/>
    <property type="project" value="TreeGrafter"/>
</dbReference>
<dbReference type="InterPro" id="IPR017938">
    <property type="entry name" value="Riboflavin_synthase-like_b-brl"/>
</dbReference>
<keyword evidence="10" id="KW-0561">Oxygen transport</keyword>
<dbReference type="SUPFAM" id="SSF63380">
    <property type="entry name" value="Riboflavin synthase domain-like"/>
    <property type="match status" value="1"/>
</dbReference>
<evidence type="ECO:0000313" key="14">
    <source>
        <dbReference type="Proteomes" id="UP000794436"/>
    </source>
</evidence>
<comment type="similarity">
    <text evidence="10">Belongs to the globin family.</text>
</comment>
<dbReference type="InterPro" id="IPR000971">
    <property type="entry name" value="Globin"/>
</dbReference>
<dbReference type="InterPro" id="IPR012292">
    <property type="entry name" value="Globin/Proto"/>
</dbReference>
<evidence type="ECO:0000256" key="9">
    <source>
        <dbReference type="ARBA" id="ARBA00049433"/>
    </source>
</evidence>
<dbReference type="GO" id="GO:0046872">
    <property type="term" value="F:metal ion binding"/>
    <property type="evidence" value="ECO:0007669"/>
    <property type="project" value="UniProtKB-KW"/>
</dbReference>
<evidence type="ECO:0000313" key="13">
    <source>
        <dbReference type="EMBL" id="TMW55354.1"/>
    </source>
</evidence>
<protein>
    <recommendedName>
        <fullName evidence="2">nitric oxide dioxygenase</fullName>
        <ecNumber evidence="2">1.14.12.17</ecNumber>
    </recommendedName>
</protein>
<dbReference type="CDD" id="cd08922">
    <property type="entry name" value="FHb-globin"/>
    <property type="match status" value="1"/>
</dbReference>
<dbReference type="EMBL" id="SPLM01000148">
    <property type="protein sequence ID" value="TMW55354.1"/>
    <property type="molecule type" value="Genomic_DNA"/>
</dbReference>
<dbReference type="EC" id="1.14.12.17" evidence="2"/>
<evidence type="ECO:0000259" key="12">
    <source>
        <dbReference type="PROSITE" id="PS51384"/>
    </source>
</evidence>
<dbReference type="GO" id="GO:0071949">
    <property type="term" value="F:FAD binding"/>
    <property type="evidence" value="ECO:0007669"/>
    <property type="project" value="TreeGrafter"/>
</dbReference>
<keyword evidence="3" id="KW-0216">Detoxification</keyword>
<evidence type="ECO:0000256" key="4">
    <source>
        <dbReference type="ARBA" id="ARBA00022617"/>
    </source>
</evidence>
<accession>A0A8K1C2S0</accession>
<evidence type="ECO:0000256" key="2">
    <source>
        <dbReference type="ARBA" id="ARBA00012229"/>
    </source>
</evidence>
<dbReference type="PANTHER" id="PTHR43396:SF3">
    <property type="entry name" value="FLAVOHEMOPROTEIN"/>
    <property type="match status" value="1"/>
</dbReference>
<dbReference type="Gene3D" id="1.10.490.10">
    <property type="entry name" value="Globins"/>
    <property type="match status" value="1"/>
</dbReference>
<dbReference type="PROSITE" id="PS51384">
    <property type="entry name" value="FAD_FR"/>
    <property type="match status" value="1"/>
</dbReference>
<dbReference type="GO" id="GO:0009636">
    <property type="term" value="P:response to toxic substance"/>
    <property type="evidence" value="ECO:0007669"/>
    <property type="project" value="UniProtKB-KW"/>
</dbReference>
<evidence type="ECO:0000256" key="8">
    <source>
        <dbReference type="ARBA" id="ARBA00048649"/>
    </source>
</evidence>
<dbReference type="CDD" id="cd06184">
    <property type="entry name" value="flavohem_like_fad_nad_binding"/>
    <property type="match status" value="1"/>
</dbReference>
<evidence type="ECO:0000256" key="7">
    <source>
        <dbReference type="ARBA" id="ARBA00023027"/>
    </source>
</evidence>
<proteinExistence type="inferred from homology"/>
<feature type="domain" description="Globin" evidence="11">
    <location>
        <begin position="34"/>
        <end position="179"/>
    </location>
</feature>
<evidence type="ECO:0000256" key="6">
    <source>
        <dbReference type="ARBA" id="ARBA00023004"/>
    </source>
</evidence>
<dbReference type="AlphaFoldDB" id="A0A8K1C2S0"/>
<organism evidence="13 14">
    <name type="scientific">Pythium oligandrum</name>
    <name type="common">Mycoparasitic fungus</name>
    <dbReference type="NCBI Taxonomy" id="41045"/>
    <lineage>
        <taxon>Eukaryota</taxon>
        <taxon>Sar</taxon>
        <taxon>Stramenopiles</taxon>
        <taxon>Oomycota</taxon>
        <taxon>Peronosporomycetes</taxon>
        <taxon>Pythiales</taxon>
        <taxon>Pythiaceae</taxon>
        <taxon>Pythium</taxon>
    </lineage>
</organism>
<dbReference type="Pfam" id="PF00042">
    <property type="entry name" value="Globin"/>
    <property type="match status" value="1"/>
</dbReference>
<keyword evidence="7" id="KW-0520">NAD</keyword>
<dbReference type="OrthoDB" id="436496at2759"/>